<reference evidence="7" key="1">
    <citation type="submission" date="2021-01" db="UniProtKB">
        <authorList>
            <consortium name="EnsemblMetazoa"/>
        </authorList>
    </citation>
    <scope>IDENTIFICATION</scope>
</reference>
<accession>A0A7M5XE91</accession>
<evidence type="ECO:0000259" key="6">
    <source>
        <dbReference type="PROSITE" id="PS01180"/>
    </source>
</evidence>
<dbReference type="Proteomes" id="UP000594262">
    <property type="component" value="Unplaced"/>
</dbReference>
<feature type="region of interest" description="Disordered" evidence="3">
    <location>
        <begin position="310"/>
        <end position="431"/>
    </location>
</feature>
<feature type="domain" description="CUB" evidence="6">
    <location>
        <begin position="150"/>
        <end position="260"/>
    </location>
</feature>
<feature type="compositionally biased region" description="Pro residues" evidence="3">
    <location>
        <begin position="372"/>
        <end position="406"/>
    </location>
</feature>
<evidence type="ECO:0000256" key="4">
    <source>
        <dbReference type="SAM" id="Phobius"/>
    </source>
</evidence>
<proteinExistence type="predicted"/>
<dbReference type="InterPro" id="IPR035914">
    <property type="entry name" value="Sperma_CUB_dom_sf"/>
</dbReference>
<sequence>MDTNLISCTILLLIVVASPIYANDCPVVTKQGTYGSISGGRLTNCNKEVFKLKFGQQMAVKLTWNSFNVGGDMPYCTDGNMKIYLGCGEYSWNNDQIAEFCSGNMVPDTPHDIYAYTDCLTIELKHNVWSKKGSFSASYDKYRGTGMDTCSSTSKKEFSSSKGVIASPNWPRSTLSSCKWELDRSSRDGYLIHFMDIKKQRWCSSDKQQIEVEDEEDFKYGKEICSPKTEIRYFKPDVDFKYKKGTDWNGRGFVVGWVAFRDPYDVTYGFTMAGYIAAAIIIPLCFICCIACYVIRKRRGYVFGRGPNYVPPTGQTVPPPPPGTVTYQSTGGTATVHPPNPTGAPAAYPTQHYGQPAYPPPAQGVYPAQTYAPPPQGYPPTAPQGAYPPPQQPAYPPPQGYAPPPQQAGYATAPPTYNEAQSPLLEQKPPQ</sequence>
<dbReference type="Pfam" id="PF00431">
    <property type="entry name" value="CUB"/>
    <property type="match status" value="1"/>
</dbReference>
<dbReference type="SUPFAM" id="SSF49854">
    <property type="entry name" value="Spermadhesin, CUB domain"/>
    <property type="match status" value="1"/>
</dbReference>
<keyword evidence="4" id="KW-0472">Membrane</keyword>
<evidence type="ECO:0000256" key="1">
    <source>
        <dbReference type="ARBA" id="ARBA00023157"/>
    </source>
</evidence>
<protein>
    <recommendedName>
        <fullName evidence="6">CUB domain-containing protein</fullName>
    </recommendedName>
</protein>
<evidence type="ECO:0000256" key="5">
    <source>
        <dbReference type="SAM" id="SignalP"/>
    </source>
</evidence>
<feature type="signal peptide" evidence="5">
    <location>
        <begin position="1"/>
        <end position="22"/>
    </location>
</feature>
<feature type="transmembrane region" description="Helical" evidence="4">
    <location>
        <begin position="272"/>
        <end position="295"/>
    </location>
</feature>
<keyword evidence="1" id="KW-1015">Disulfide bond</keyword>
<organism evidence="7 8">
    <name type="scientific">Clytia hemisphaerica</name>
    <dbReference type="NCBI Taxonomy" id="252671"/>
    <lineage>
        <taxon>Eukaryota</taxon>
        <taxon>Metazoa</taxon>
        <taxon>Cnidaria</taxon>
        <taxon>Hydrozoa</taxon>
        <taxon>Hydroidolina</taxon>
        <taxon>Leptothecata</taxon>
        <taxon>Obeliida</taxon>
        <taxon>Clytiidae</taxon>
        <taxon>Clytia</taxon>
    </lineage>
</organism>
<dbReference type="EnsemblMetazoa" id="CLYHEMT021906.1">
    <property type="protein sequence ID" value="CLYHEMP021906.1"/>
    <property type="gene ID" value="CLYHEMG021906"/>
</dbReference>
<dbReference type="RefSeq" id="XP_066918263.1">
    <property type="nucleotide sequence ID" value="XM_067062162.1"/>
</dbReference>
<evidence type="ECO:0000256" key="3">
    <source>
        <dbReference type="SAM" id="MobiDB-lite"/>
    </source>
</evidence>
<keyword evidence="5" id="KW-0732">Signal</keyword>
<evidence type="ECO:0000313" key="7">
    <source>
        <dbReference type="EnsemblMetazoa" id="CLYHEMP021906.1"/>
    </source>
</evidence>
<evidence type="ECO:0000256" key="2">
    <source>
        <dbReference type="PROSITE-ProRule" id="PRU00059"/>
    </source>
</evidence>
<dbReference type="Gene3D" id="2.60.120.290">
    <property type="entry name" value="Spermadhesin, CUB domain"/>
    <property type="match status" value="1"/>
</dbReference>
<dbReference type="GeneID" id="136805596"/>
<name>A0A7M5XE91_9CNID</name>
<dbReference type="AlphaFoldDB" id="A0A7M5XE91"/>
<dbReference type="PROSITE" id="PS01180">
    <property type="entry name" value="CUB"/>
    <property type="match status" value="1"/>
</dbReference>
<feature type="chain" id="PRO_5029870997" description="CUB domain-containing protein" evidence="5">
    <location>
        <begin position="23"/>
        <end position="431"/>
    </location>
</feature>
<keyword evidence="8" id="KW-1185">Reference proteome</keyword>
<keyword evidence="4" id="KW-1133">Transmembrane helix</keyword>
<comment type="caution">
    <text evidence="2">Lacks conserved residue(s) required for the propagation of feature annotation.</text>
</comment>
<evidence type="ECO:0000313" key="8">
    <source>
        <dbReference type="Proteomes" id="UP000594262"/>
    </source>
</evidence>
<dbReference type="InterPro" id="IPR000859">
    <property type="entry name" value="CUB_dom"/>
</dbReference>
<keyword evidence="4" id="KW-0812">Transmembrane</keyword>
<feature type="compositionally biased region" description="Low complexity" evidence="3">
    <location>
        <begin position="407"/>
        <end position="416"/>
    </location>
</feature>